<evidence type="ECO:0000313" key="1">
    <source>
        <dbReference type="EMBL" id="CUU24802.1"/>
    </source>
</evidence>
<organism evidence="1 2">
    <name type="scientific">Duffyella gerundensis</name>
    <dbReference type="NCBI Taxonomy" id="1619313"/>
    <lineage>
        <taxon>Bacteria</taxon>
        <taxon>Pseudomonadati</taxon>
        <taxon>Pseudomonadota</taxon>
        <taxon>Gammaproteobacteria</taxon>
        <taxon>Enterobacterales</taxon>
        <taxon>Erwiniaceae</taxon>
        <taxon>Duffyella</taxon>
    </lineage>
</organism>
<dbReference type="KEGG" id="ege:EM595_2571"/>
<reference evidence="2" key="1">
    <citation type="submission" date="2015-11" db="EMBL/GenBank/DDBJ databases">
        <authorList>
            <person name="Blom J."/>
        </authorList>
    </citation>
    <scope>NUCLEOTIDE SEQUENCE [LARGE SCALE GENOMIC DNA]</scope>
</reference>
<sequence length="33" mass="3720">MSLKLSVTLIMLVWLSYVAFAGSYFVSTFALFN</sequence>
<protein>
    <submittedName>
        <fullName evidence="1">Putative membrane protein</fullName>
    </submittedName>
</protein>
<dbReference type="Proteomes" id="UP000059419">
    <property type="component" value="Chromosome 1"/>
</dbReference>
<proteinExistence type="predicted"/>
<keyword evidence="2" id="KW-1185">Reference proteome</keyword>
<evidence type="ECO:0000313" key="2">
    <source>
        <dbReference type="Proteomes" id="UP000059419"/>
    </source>
</evidence>
<gene>
    <name evidence="1" type="ORF">EM595_2571</name>
</gene>
<name>A0A0U5GPU0_9GAMM</name>
<dbReference type="EMBL" id="LN907827">
    <property type="protein sequence ID" value="CUU24802.1"/>
    <property type="molecule type" value="Genomic_DNA"/>
</dbReference>
<dbReference type="AlphaFoldDB" id="A0A0U5GPU0"/>
<accession>A0A0U5GPU0</accession>